<dbReference type="InterPro" id="IPR052712">
    <property type="entry name" value="Acid_resist_chaperone_HdeD"/>
</dbReference>
<evidence type="ECO:0000256" key="1">
    <source>
        <dbReference type="SAM" id="Phobius"/>
    </source>
</evidence>
<name>A0ABV9Z5Q4_9HYPH</name>
<proteinExistence type="predicted"/>
<gene>
    <name evidence="2" type="ORF">ACFPFW_09265</name>
</gene>
<dbReference type="EMBL" id="JBHSJF010000006">
    <property type="protein sequence ID" value="MFC5068201.1"/>
    <property type="molecule type" value="Genomic_DNA"/>
</dbReference>
<feature type="transmembrane region" description="Helical" evidence="1">
    <location>
        <begin position="160"/>
        <end position="184"/>
    </location>
</feature>
<dbReference type="Pfam" id="PF03729">
    <property type="entry name" value="DUF308"/>
    <property type="match status" value="1"/>
</dbReference>
<dbReference type="Proteomes" id="UP001595796">
    <property type="component" value="Unassembled WGS sequence"/>
</dbReference>
<dbReference type="RefSeq" id="WP_114955879.1">
    <property type="nucleotide sequence ID" value="NZ_JBHSJF010000006.1"/>
</dbReference>
<feature type="transmembrane region" description="Helical" evidence="1">
    <location>
        <begin position="78"/>
        <end position="96"/>
    </location>
</feature>
<organism evidence="2 3">
    <name type="scientific">Flaviflagellibacter deserti</name>
    <dbReference type="NCBI Taxonomy" id="2267266"/>
    <lineage>
        <taxon>Bacteria</taxon>
        <taxon>Pseudomonadati</taxon>
        <taxon>Pseudomonadota</taxon>
        <taxon>Alphaproteobacteria</taxon>
        <taxon>Hyphomicrobiales</taxon>
        <taxon>Flaviflagellibacter</taxon>
    </lineage>
</organism>
<dbReference type="PANTHER" id="PTHR34989">
    <property type="entry name" value="PROTEIN HDED"/>
    <property type="match status" value="1"/>
</dbReference>
<dbReference type="InterPro" id="IPR005325">
    <property type="entry name" value="DUF308_memb"/>
</dbReference>
<protein>
    <submittedName>
        <fullName evidence="2">HdeD family acid-resistance protein</fullName>
    </submittedName>
</protein>
<keyword evidence="3" id="KW-1185">Reference proteome</keyword>
<feature type="transmembrane region" description="Helical" evidence="1">
    <location>
        <begin position="102"/>
        <end position="123"/>
    </location>
</feature>
<comment type="caution">
    <text evidence="2">The sequence shown here is derived from an EMBL/GenBank/DDBJ whole genome shotgun (WGS) entry which is preliminary data.</text>
</comment>
<dbReference type="PANTHER" id="PTHR34989:SF1">
    <property type="entry name" value="PROTEIN HDED"/>
    <property type="match status" value="1"/>
</dbReference>
<keyword evidence="1" id="KW-1133">Transmembrane helix</keyword>
<evidence type="ECO:0000313" key="2">
    <source>
        <dbReference type="EMBL" id="MFC5068201.1"/>
    </source>
</evidence>
<feature type="transmembrane region" description="Helical" evidence="1">
    <location>
        <begin position="135"/>
        <end position="154"/>
    </location>
</feature>
<evidence type="ECO:0000313" key="3">
    <source>
        <dbReference type="Proteomes" id="UP001595796"/>
    </source>
</evidence>
<sequence>MTSPSAVLDTTRDVEVLRSKWKWLLLAGIALVAVGLIAAINVVSATVASILFIGAMMIAGGIAQLIHAFQVKTWKQSLLWILEGALYIVAGFLAFMNPLLASAAFTLMFALSVIAAGIVRIVAGFQIRPEANWGWLVAAGVLTLLVGALLLAGWPVNSLWIIGFLLAFDLIFHGVALVMFSLALRKIGRTVVT</sequence>
<keyword evidence="1" id="KW-0472">Membrane</keyword>
<reference evidence="3" key="1">
    <citation type="journal article" date="2019" name="Int. J. Syst. Evol. Microbiol.">
        <title>The Global Catalogue of Microorganisms (GCM) 10K type strain sequencing project: providing services to taxonomists for standard genome sequencing and annotation.</title>
        <authorList>
            <consortium name="The Broad Institute Genomics Platform"/>
            <consortium name="The Broad Institute Genome Sequencing Center for Infectious Disease"/>
            <person name="Wu L."/>
            <person name="Ma J."/>
        </authorList>
    </citation>
    <scope>NUCLEOTIDE SEQUENCE [LARGE SCALE GENOMIC DNA]</scope>
    <source>
        <strain evidence="3">CGMCC 1.16444</strain>
    </source>
</reference>
<feature type="transmembrane region" description="Helical" evidence="1">
    <location>
        <begin position="21"/>
        <end position="40"/>
    </location>
</feature>
<accession>A0ABV9Z5Q4</accession>
<keyword evidence="1" id="KW-0812">Transmembrane</keyword>
<feature type="transmembrane region" description="Helical" evidence="1">
    <location>
        <begin position="46"/>
        <end position="66"/>
    </location>
</feature>